<reference evidence="2" key="1">
    <citation type="submission" date="2021-01" db="EMBL/GenBank/DDBJ databases">
        <authorList>
            <person name="Corre E."/>
            <person name="Pelletier E."/>
            <person name="Niang G."/>
            <person name="Scheremetjew M."/>
            <person name="Finn R."/>
            <person name="Kale V."/>
            <person name="Holt S."/>
            <person name="Cochrane G."/>
            <person name="Meng A."/>
            <person name="Brown T."/>
            <person name="Cohen L."/>
        </authorList>
    </citation>
    <scope>NUCLEOTIDE SEQUENCE</scope>
    <source>
        <strain evidence="2">RCC3387</strain>
    </source>
</reference>
<feature type="region of interest" description="Disordered" evidence="1">
    <location>
        <begin position="1"/>
        <end position="22"/>
    </location>
</feature>
<organism evidence="2">
    <name type="scientific">Zooxanthella nutricula</name>
    <dbReference type="NCBI Taxonomy" id="1333877"/>
    <lineage>
        <taxon>Eukaryota</taxon>
        <taxon>Sar</taxon>
        <taxon>Alveolata</taxon>
        <taxon>Dinophyceae</taxon>
        <taxon>Peridiniales</taxon>
        <taxon>Peridiniales incertae sedis</taxon>
        <taxon>Zooxanthella</taxon>
    </lineage>
</organism>
<evidence type="ECO:0000313" key="2">
    <source>
        <dbReference type="EMBL" id="CAD9528616.1"/>
    </source>
</evidence>
<dbReference type="EMBL" id="HBGW01018933">
    <property type="protein sequence ID" value="CAD9528616.1"/>
    <property type="molecule type" value="Transcribed_RNA"/>
</dbReference>
<gene>
    <name evidence="2" type="ORF">BRAN1462_LOCUS11948</name>
</gene>
<sequence length="295" mass="32619">MVEMRESAEQPVATRSAVRKPEEHAIENVARGPAHLGDVASVERGPHARRAVLEIQESIERPAIARSAVGGREERVAEGVRPARKHLGDDAVASADIDRGSTLGLQVFEQVCEHGPVRASRKLFASLAHLFKKWNKGGVKFLHAIPSTSLFLLSCKRSSLFPKDARECAASTRLNVRYTLPQYQVLRDFLLGMEDKGQVYFLDQLATSARDASADGGDLADASTWLQSHIDPVTQRPYLALQLDPLWWQRRRQTATPRFVASITSIADALQAGPVQLMHVMELVYQSNPTINVVK</sequence>
<evidence type="ECO:0000256" key="1">
    <source>
        <dbReference type="SAM" id="MobiDB-lite"/>
    </source>
</evidence>
<dbReference type="AlphaFoldDB" id="A0A7S2ITG6"/>
<proteinExistence type="predicted"/>
<accession>A0A7S2ITG6</accession>
<protein>
    <submittedName>
        <fullName evidence="2">Uncharacterized protein</fullName>
    </submittedName>
</protein>
<name>A0A7S2ITG6_9DINO</name>